<sequence>MKSSYMLTKHVKKYFLNQLKSIHHLTSMSLKKKECYRLWSFKKKGHLSKWEEDIKKGGNKFDIYSFIDSWTVDRFAEARENFHQVTTRNSQQWALSATMHFEDFEFKASECCVKKFKKEHRTRQ</sequence>
<reference evidence="1" key="1">
    <citation type="submission" date="2020-07" db="EMBL/GenBank/DDBJ databases">
        <title>Multicomponent nature underlies the extraordinary mechanical properties of spider dragline silk.</title>
        <authorList>
            <person name="Kono N."/>
            <person name="Nakamura H."/>
            <person name="Mori M."/>
            <person name="Yoshida Y."/>
            <person name="Ohtoshi R."/>
            <person name="Malay A.D."/>
            <person name="Moran D.A.P."/>
            <person name="Tomita M."/>
            <person name="Numata K."/>
            <person name="Arakawa K."/>
        </authorList>
    </citation>
    <scope>NUCLEOTIDE SEQUENCE</scope>
</reference>
<keyword evidence="2" id="KW-1185">Reference proteome</keyword>
<dbReference type="AlphaFoldDB" id="A0A8X6GJ87"/>
<proteinExistence type="predicted"/>
<organism evidence="1 2">
    <name type="scientific">Trichonephila clavata</name>
    <name type="common">Joro spider</name>
    <name type="synonym">Nephila clavata</name>
    <dbReference type="NCBI Taxonomy" id="2740835"/>
    <lineage>
        <taxon>Eukaryota</taxon>
        <taxon>Metazoa</taxon>
        <taxon>Ecdysozoa</taxon>
        <taxon>Arthropoda</taxon>
        <taxon>Chelicerata</taxon>
        <taxon>Arachnida</taxon>
        <taxon>Araneae</taxon>
        <taxon>Araneomorphae</taxon>
        <taxon>Entelegynae</taxon>
        <taxon>Araneoidea</taxon>
        <taxon>Nephilidae</taxon>
        <taxon>Trichonephila</taxon>
    </lineage>
</organism>
<evidence type="ECO:0000313" key="2">
    <source>
        <dbReference type="Proteomes" id="UP000887116"/>
    </source>
</evidence>
<protein>
    <submittedName>
        <fullName evidence="1">HTH CENPB-type domain-containing protein</fullName>
    </submittedName>
</protein>
<evidence type="ECO:0000313" key="1">
    <source>
        <dbReference type="EMBL" id="GFR05791.1"/>
    </source>
</evidence>
<comment type="caution">
    <text evidence="1">The sequence shown here is derived from an EMBL/GenBank/DDBJ whole genome shotgun (WGS) entry which is preliminary data.</text>
</comment>
<dbReference type="OrthoDB" id="7691932at2759"/>
<dbReference type="EMBL" id="BMAO01016022">
    <property type="protein sequence ID" value="GFR05791.1"/>
    <property type="molecule type" value="Genomic_DNA"/>
</dbReference>
<name>A0A8X6GJ87_TRICU</name>
<accession>A0A8X6GJ87</accession>
<gene>
    <name evidence="1" type="primary">AVEN_22431_1</name>
    <name evidence="1" type="ORF">TNCT_293481</name>
</gene>
<dbReference type="Proteomes" id="UP000887116">
    <property type="component" value="Unassembled WGS sequence"/>
</dbReference>